<protein>
    <submittedName>
        <fullName evidence="5">3'-5' exonuclease</fullName>
    </submittedName>
</protein>
<proteinExistence type="predicted"/>
<dbReference type="EMBL" id="SMKI01000008">
    <property type="protein sequence ID" value="TDC79965.1"/>
    <property type="molecule type" value="Genomic_DNA"/>
</dbReference>
<keyword evidence="1" id="KW-0540">Nuclease</keyword>
<evidence type="ECO:0000259" key="4">
    <source>
        <dbReference type="SMART" id="SM00479"/>
    </source>
</evidence>
<dbReference type="OrthoDB" id="9803913at2"/>
<dbReference type="Proteomes" id="UP000295345">
    <property type="component" value="Unassembled WGS sequence"/>
</dbReference>
<dbReference type="AlphaFoldDB" id="A0A4V2Y4D6"/>
<reference evidence="5 6" key="1">
    <citation type="submission" date="2019-03" db="EMBL/GenBank/DDBJ databases">
        <title>Draft genome sequences of novel Actinobacteria.</title>
        <authorList>
            <person name="Sahin N."/>
            <person name="Ay H."/>
            <person name="Saygin H."/>
        </authorList>
    </citation>
    <scope>NUCLEOTIDE SEQUENCE [LARGE SCALE GENOMIC DNA]</scope>
    <source>
        <strain evidence="5 6">DSM 41900</strain>
    </source>
</reference>
<keyword evidence="3 5" id="KW-0269">Exonuclease</keyword>
<evidence type="ECO:0000313" key="6">
    <source>
        <dbReference type="Proteomes" id="UP000295345"/>
    </source>
</evidence>
<dbReference type="InterPro" id="IPR036397">
    <property type="entry name" value="RNaseH_sf"/>
</dbReference>
<evidence type="ECO:0000256" key="3">
    <source>
        <dbReference type="ARBA" id="ARBA00022839"/>
    </source>
</evidence>
<dbReference type="RefSeq" id="WP_132815676.1">
    <property type="nucleotide sequence ID" value="NZ_SMKI01000008.1"/>
</dbReference>
<dbReference type="InterPro" id="IPR012337">
    <property type="entry name" value="RNaseH-like_sf"/>
</dbReference>
<evidence type="ECO:0000256" key="2">
    <source>
        <dbReference type="ARBA" id="ARBA00022801"/>
    </source>
</evidence>
<comment type="caution">
    <text evidence="5">The sequence shown here is derived from an EMBL/GenBank/DDBJ whole genome shotgun (WGS) entry which is preliminary data.</text>
</comment>
<dbReference type="SUPFAM" id="SSF53098">
    <property type="entry name" value="Ribonuclease H-like"/>
    <property type="match status" value="1"/>
</dbReference>
<dbReference type="CDD" id="cd06127">
    <property type="entry name" value="DEDDh"/>
    <property type="match status" value="1"/>
</dbReference>
<dbReference type="SMART" id="SM00479">
    <property type="entry name" value="EXOIII"/>
    <property type="match status" value="1"/>
</dbReference>
<dbReference type="GO" id="GO:0005829">
    <property type="term" value="C:cytosol"/>
    <property type="evidence" value="ECO:0007669"/>
    <property type="project" value="TreeGrafter"/>
</dbReference>
<keyword evidence="2" id="KW-0378">Hydrolase</keyword>
<sequence>MTDWTSVSFVVVDVEGNGQQPPDLVEVAAVPIVGGVIGEPVSWLVRPESPIKFYATRIHGLTNQDVADCPTFETVKVDVLHALSHPALIAHNAHVDLDVLQRKMTGWEPPEVFDTLKLARRLVPGQRGYRLGELVEAFGLADGLPDDLSPHRATYDALVAARLFVLLATKAHDLEELRSQRPGEGEDEHPALF</sequence>
<dbReference type="PANTHER" id="PTHR30231">
    <property type="entry name" value="DNA POLYMERASE III SUBUNIT EPSILON"/>
    <property type="match status" value="1"/>
</dbReference>
<dbReference type="GO" id="GO:0003676">
    <property type="term" value="F:nucleic acid binding"/>
    <property type="evidence" value="ECO:0007669"/>
    <property type="project" value="InterPro"/>
</dbReference>
<dbReference type="PANTHER" id="PTHR30231:SF4">
    <property type="entry name" value="PROTEIN NEN2"/>
    <property type="match status" value="1"/>
</dbReference>
<dbReference type="InterPro" id="IPR013520">
    <property type="entry name" value="Ribonucl_H"/>
</dbReference>
<evidence type="ECO:0000256" key="1">
    <source>
        <dbReference type="ARBA" id="ARBA00022722"/>
    </source>
</evidence>
<name>A0A4V2Y4D6_9ACTN</name>
<dbReference type="GO" id="GO:0008408">
    <property type="term" value="F:3'-5' exonuclease activity"/>
    <property type="evidence" value="ECO:0007669"/>
    <property type="project" value="TreeGrafter"/>
</dbReference>
<organism evidence="5 6">
    <name type="scientific">Streptomyces hainanensis</name>
    <dbReference type="NCBI Taxonomy" id="402648"/>
    <lineage>
        <taxon>Bacteria</taxon>
        <taxon>Bacillati</taxon>
        <taxon>Actinomycetota</taxon>
        <taxon>Actinomycetes</taxon>
        <taxon>Kitasatosporales</taxon>
        <taxon>Streptomycetaceae</taxon>
        <taxon>Streptomyces</taxon>
    </lineage>
</organism>
<gene>
    <name evidence="5" type="ORF">E1283_01395</name>
</gene>
<dbReference type="Gene3D" id="3.30.420.10">
    <property type="entry name" value="Ribonuclease H-like superfamily/Ribonuclease H"/>
    <property type="match status" value="1"/>
</dbReference>
<accession>A0A4V2Y4D6</accession>
<dbReference type="Pfam" id="PF00929">
    <property type="entry name" value="RNase_T"/>
    <property type="match status" value="1"/>
</dbReference>
<evidence type="ECO:0000313" key="5">
    <source>
        <dbReference type="EMBL" id="TDC79965.1"/>
    </source>
</evidence>
<keyword evidence="6" id="KW-1185">Reference proteome</keyword>
<dbReference type="FunFam" id="3.30.420.10:FF:000045">
    <property type="entry name" value="3'-5' exonuclease DinG"/>
    <property type="match status" value="1"/>
</dbReference>
<feature type="domain" description="Exonuclease" evidence="4">
    <location>
        <begin position="8"/>
        <end position="173"/>
    </location>
</feature>